<dbReference type="AlphaFoldDB" id="A0A7C8IWK7"/>
<dbReference type="InParanoid" id="A0A7C8IWK7"/>
<evidence type="ECO:0000313" key="4">
    <source>
        <dbReference type="Proteomes" id="UP000481858"/>
    </source>
</evidence>
<evidence type="ECO:0000256" key="2">
    <source>
        <dbReference type="ARBA" id="ARBA00023002"/>
    </source>
</evidence>
<organism evidence="3 4">
    <name type="scientific">Xylaria multiplex</name>
    <dbReference type="NCBI Taxonomy" id="323545"/>
    <lineage>
        <taxon>Eukaryota</taxon>
        <taxon>Fungi</taxon>
        <taxon>Dikarya</taxon>
        <taxon>Ascomycota</taxon>
        <taxon>Pezizomycotina</taxon>
        <taxon>Sordariomycetes</taxon>
        <taxon>Xylariomycetidae</taxon>
        <taxon>Xylariales</taxon>
        <taxon>Xylariaceae</taxon>
        <taxon>Xylaria</taxon>
    </lineage>
</organism>
<evidence type="ECO:0000313" key="3">
    <source>
        <dbReference type="EMBL" id="KAF2969684.1"/>
    </source>
</evidence>
<keyword evidence="2" id="KW-0560">Oxidoreductase</keyword>
<reference evidence="3 4" key="1">
    <citation type="submission" date="2019-12" db="EMBL/GenBank/DDBJ databases">
        <title>Draft genome sequence of the ascomycete Xylaria multiplex DSM 110363.</title>
        <authorList>
            <person name="Buettner E."/>
            <person name="Kellner H."/>
        </authorList>
    </citation>
    <scope>NUCLEOTIDE SEQUENCE [LARGE SCALE GENOMIC DNA]</scope>
    <source>
        <strain evidence="3 4">DSM 110363</strain>
    </source>
</reference>
<gene>
    <name evidence="3" type="ORF">GQX73_g3919</name>
</gene>
<dbReference type="PANTHER" id="PTHR24320">
    <property type="entry name" value="RETINOL DEHYDROGENASE"/>
    <property type="match status" value="1"/>
</dbReference>
<evidence type="ECO:0000256" key="1">
    <source>
        <dbReference type="ARBA" id="ARBA00006484"/>
    </source>
</evidence>
<dbReference type="InterPro" id="IPR002347">
    <property type="entry name" value="SDR_fam"/>
</dbReference>
<name>A0A7C8IWK7_9PEZI</name>
<accession>A0A7C8IWK7</accession>
<dbReference type="Pfam" id="PF00106">
    <property type="entry name" value="adh_short"/>
    <property type="match status" value="1"/>
</dbReference>
<comment type="similarity">
    <text evidence="1">Belongs to the short-chain dehydrogenases/reductases (SDR) family.</text>
</comment>
<proteinExistence type="inferred from homology"/>
<protein>
    <submittedName>
        <fullName evidence="3">Uncharacterized protein</fullName>
    </submittedName>
</protein>
<dbReference type="EMBL" id="WUBL01000033">
    <property type="protein sequence ID" value="KAF2969684.1"/>
    <property type="molecule type" value="Genomic_DNA"/>
</dbReference>
<dbReference type="InterPro" id="IPR036291">
    <property type="entry name" value="NAD(P)-bd_dom_sf"/>
</dbReference>
<dbReference type="PANTHER" id="PTHR24320:SF154">
    <property type="entry name" value="OXIDOREDUCTASE, SHORT-CHAIN DEHYDROGENASE_REDUCTASE FAMILY (AFU_ORTHOLOGUE AFUA_2G04560)"/>
    <property type="match status" value="1"/>
</dbReference>
<dbReference type="Gene3D" id="3.40.50.720">
    <property type="entry name" value="NAD(P)-binding Rossmann-like Domain"/>
    <property type="match status" value="1"/>
</dbReference>
<dbReference type="Proteomes" id="UP000481858">
    <property type="component" value="Unassembled WGS sequence"/>
</dbReference>
<keyword evidence="4" id="KW-1185">Reference proteome</keyword>
<sequence length="475" mass="52184">MISNSIDDCSWLQSQTLEPCQCLQRVVFLLEEIDSEVLDANVKELGPWLSRHKEALRCSEALLVCPLCQAKPEHMTILGLLTDRLIAICGNVVTAYLLTLEGGTSHNIMGHRDIVSVGNFEIDSPHEWSALVRTMLVMQLRGLDTLMTRFKDLLQSIGGEVVRRKADSTQSRILALLEKLDPPQRDPNGTSGIGAQCVLRLAPKNAGHLYFTGRDTKRGAAIIKEAHDAGCTTPLTFVECDLTRLASVKAAADKILSEQTRLDVLIANAGIMNQPPGLTADGYEIQFGTNFLSHALLIKKLLPLMEQTAKLPGSDVRIVQLTSTGFRGAPSGGVRFGDLKTVQNFAVLGGMMRYGQSKLAAVLYARELSRRHPDIISVSVTPGIVGTELVSKQNAFHRTTIWLSAKFTQGSVFSPEQAPASQLWCAFGPRTEIKQGAFYEPVGVLSKITTKYTKDDELAKGLWDWTEVELKKWVD</sequence>
<dbReference type="SUPFAM" id="SSF51735">
    <property type="entry name" value="NAD(P)-binding Rossmann-fold domains"/>
    <property type="match status" value="1"/>
</dbReference>
<dbReference type="GO" id="GO:0016491">
    <property type="term" value="F:oxidoreductase activity"/>
    <property type="evidence" value="ECO:0007669"/>
    <property type="project" value="UniProtKB-KW"/>
</dbReference>
<dbReference type="OrthoDB" id="191139at2759"/>
<comment type="caution">
    <text evidence="3">The sequence shown here is derived from an EMBL/GenBank/DDBJ whole genome shotgun (WGS) entry which is preliminary data.</text>
</comment>